<dbReference type="RefSeq" id="WP_139036227.1">
    <property type="nucleotide sequence ID" value="NZ_VDDA01000005.1"/>
</dbReference>
<feature type="transmembrane region" description="Helical" evidence="1">
    <location>
        <begin position="110"/>
        <end position="129"/>
    </location>
</feature>
<evidence type="ECO:0000256" key="1">
    <source>
        <dbReference type="SAM" id="Phobius"/>
    </source>
</evidence>
<dbReference type="InterPro" id="IPR018723">
    <property type="entry name" value="DUF2254_membrane"/>
</dbReference>
<feature type="transmembrane region" description="Helical" evidence="1">
    <location>
        <begin position="61"/>
        <end position="89"/>
    </location>
</feature>
<keyword evidence="1" id="KW-1133">Transmembrane helix</keyword>
<dbReference type="Pfam" id="PF10011">
    <property type="entry name" value="DUF2254"/>
    <property type="match status" value="1"/>
</dbReference>
<dbReference type="OrthoDB" id="2955631at2"/>
<evidence type="ECO:0000313" key="3">
    <source>
        <dbReference type="Proteomes" id="UP000305267"/>
    </source>
</evidence>
<accession>A0A5C4LJW8</accession>
<proteinExistence type="predicted"/>
<reference evidence="2 3" key="1">
    <citation type="submission" date="2019-06" db="EMBL/GenBank/DDBJ databases">
        <title>Genome of Methylobacterium sp. 17Sr1-39.</title>
        <authorList>
            <person name="Seo T."/>
        </authorList>
    </citation>
    <scope>NUCLEOTIDE SEQUENCE [LARGE SCALE GENOMIC DNA]</scope>
    <source>
        <strain evidence="2 3">17Sr1-39</strain>
    </source>
</reference>
<sequence length="429" mass="45977">MRARLSAWLERLGDQFWLRPALLILLGLGLGQTVVWCDEIWETGAEGSGLAWSYAGGAEGARSLLSAIASSTIGVAGTVFSITIAALSLASNQMGPRLLRNFVRDSRNQYALGIFLGTHAYALIVLRTVRTVQETAFVPHLAVSGAILLALVSLGTLVWFVHHVATSINVETVIDAVHGDLCRAIDSQTLAKPDIGAPAHSPEGPILRCETGGYLQAIDLDGLADWAHAQGVRLHLWVRPGDYVPMALPVAQLSAGRDGAQEALRANLTFGRQPAALQNLEYAIHQLSEIAVRALSPGINDPFTAASVLAHFGDALCRIAPRHLMSGAVARDGTVVATRPVTDYNGLCDAMFHVIRQNAADSPYVLIRLVEVLTDVARVERRIDRLAELQRHADLVMASCGDGLDPSGREDLAARHRRFLDVVAEGGAP</sequence>
<evidence type="ECO:0000313" key="2">
    <source>
        <dbReference type="EMBL" id="TNC12687.1"/>
    </source>
</evidence>
<feature type="transmembrane region" description="Helical" evidence="1">
    <location>
        <begin position="141"/>
        <end position="161"/>
    </location>
</feature>
<dbReference type="AlphaFoldDB" id="A0A5C4LJW8"/>
<keyword evidence="1" id="KW-0472">Membrane</keyword>
<keyword evidence="1" id="KW-0812">Transmembrane</keyword>
<comment type="caution">
    <text evidence="2">The sequence shown here is derived from an EMBL/GenBank/DDBJ whole genome shotgun (WGS) entry which is preliminary data.</text>
</comment>
<keyword evidence="3" id="KW-1185">Reference proteome</keyword>
<dbReference type="Proteomes" id="UP000305267">
    <property type="component" value="Unassembled WGS sequence"/>
</dbReference>
<organism evidence="2 3">
    <name type="scientific">Methylobacterium terricola</name>
    <dbReference type="NCBI Taxonomy" id="2583531"/>
    <lineage>
        <taxon>Bacteria</taxon>
        <taxon>Pseudomonadati</taxon>
        <taxon>Pseudomonadota</taxon>
        <taxon>Alphaproteobacteria</taxon>
        <taxon>Hyphomicrobiales</taxon>
        <taxon>Methylobacteriaceae</taxon>
        <taxon>Methylobacterium</taxon>
    </lineage>
</organism>
<name>A0A5C4LJW8_9HYPH</name>
<dbReference type="EMBL" id="VDDA01000005">
    <property type="protein sequence ID" value="TNC12687.1"/>
    <property type="molecule type" value="Genomic_DNA"/>
</dbReference>
<gene>
    <name evidence="2" type="ORF">FF100_13520</name>
</gene>
<protein>
    <submittedName>
        <fullName evidence="2">DUF2254 domain-containing protein</fullName>
    </submittedName>
</protein>